<protein>
    <recommendedName>
        <fullName evidence="9">Large-conductance mechanosensitive channel</fullName>
    </recommendedName>
</protein>
<evidence type="ECO:0000256" key="2">
    <source>
        <dbReference type="ARBA" id="ARBA00022448"/>
    </source>
</evidence>
<dbReference type="EMBL" id="MAEL01000035">
    <property type="protein sequence ID" value="KAF1304071.1"/>
    <property type="molecule type" value="Genomic_DNA"/>
</dbReference>
<dbReference type="Proteomes" id="UP000782705">
    <property type="component" value="Unassembled WGS sequence"/>
</dbReference>
<gene>
    <name evidence="9" type="primary">mscL</name>
    <name evidence="10" type="ORF">BAU17_04045</name>
</gene>
<accession>A0ABQ6YZM4</accession>
<keyword evidence="2 9" id="KW-0813">Transport</keyword>
<organism evidence="10 11">
    <name type="scientific">Candidatus Enterococcus willemsii</name>
    <dbReference type="NCBI Taxonomy" id="1857215"/>
    <lineage>
        <taxon>Bacteria</taxon>
        <taxon>Bacillati</taxon>
        <taxon>Bacillota</taxon>
        <taxon>Bacilli</taxon>
        <taxon>Lactobacillales</taxon>
        <taxon>Enterococcaceae</taxon>
        <taxon>Enterococcus</taxon>
    </lineage>
</organism>
<proteinExistence type="inferred from homology"/>
<dbReference type="NCBIfam" id="TIGR00220">
    <property type="entry name" value="mscL"/>
    <property type="match status" value="1"/>
</dbReference>
<dbReference type="PANTHER" id="PTHR30266">
    <property type="entry name" value="MECHANOSENSITIVE CHANNEL MSCL"/>
    <property type="match status" value="1"/>
</dbReference>
<keyword evidence="8 9" id="KW-0407">Ion channel</keyword>
<keyword evidence="7 9" id="KW-0472">Membrane</keyword>
<evidence type="ECO:0000256" key="4">
    <source>
        <dbReference type="ARBA" id="ARBA00022692"/>
    </source>
</evidence>
<evidence type="ECO:0000256" key="1">
    <source>
        <dbReference type="ARBA" id="ARBA00004141"/>
    </source>
</evidence>
<feature type="transmembrane region" description="Helical" evidence="9">
    <location>
        <begin position="20"/>
        <end position="53"/>
    </location>
</feature>
<feature type="transmembrane region" description="Helical" evidence="9">
    <location>
        <begin position="73"/>
        <end position="98"/>
    </location>
</feature>
<dbReference type="InterPro" id="IPR001185">
    <property type="entry name" value="MS_channel"/>
</dbReference>
<comment type="function">
    <text evidence="9">Channel that opens in response to stretch forces in the membrane lipid bilayer. May participate in the regulation of osmotic pressure changes within the cell.</text>
</comment>
<reference evidence="10 11" key="1">
    <citation type="submission" date="2016-06" db="EMBL/GenBank/DDBJ databases">
        <title>Four novel species of enterococci isolated from chicken manure.</title>
        <authorList>
            <person name="Van Tyne D."/>
        </authorList>
    </citation>
    <scope>NUCLEOTIDE SEQUENCE [LARGE SCALE GENOMIC DNA]</scope>
    <source>
        <strain evidence="10 11">CU12B</strain>
    </source>
</reference>
<comment type="subcellular location">
    <subcellularLocation>
        <location evidence="9">Cell membrane</location>
        <topology evidence="9">Multi-pass membrane protein</topology>
    </subcellularLocation>
    <subcellularLocation>
        <location evidence="1">Membrane</location>
        <topology evidence="1">Multi-pass membrane protein</topology>
    </subcellularLocation>
</comment>
<evidence type="ECO:0000313" key="10">
    <source>
        <dbReference type="EMBL" id="KAF1304071.1"/>
    </source>
</evidence>
<keyword evidence="11" id="KW-1185">Reference proteome</keyword>
<dbReference type="SUPFAM" id="SSF81330">
    <property type="entry name" value="Gated mechanosensitive channel"/>
    <property type="match status" value="1"/>
</dbReference>
<keyword evidence="3 9" id="KW-1003">Cell membrane</keyword>
<dbReference type="PANTHER" id="PTHR30266:SF2">
    <property type="entry name" value="LARGE-CONDUCTANCE MECHANOSENSITIVE CHANNEL"/>
    <property type="match status" value="1"/>
</dbReference>
<dbReference type="HAMAP" id="MF_00115">
    <property type="entry name" value="MscL"/>
    <property type="match status" value="1"/>
</dbReference>
<name>A0ABQ6YZM4_9ENTE</name>
<evidence type="ECO:0000256" key="9">
    <source>
        <dbReference type="HAMAP-Rule" id="MF_00115"/>
    </source>
</evidence>
<evidence type="ECO:0000256" key="3">
    <source>
        <dbReference type="ARBA" id="ARBA00022475"/>
    </source>
</evidence>
<comment type="caution">
    <text evidence="10">The sequence shown here is derived from an EMBL/GenBank/DDBJ whole genome shotgun (WGS) entry which is preliminary data.</text>
</comment>
<dbReference type="Pfam" id="PF01741">
    <property type="entry name" value="MscL"/>
    <property type="match status" value="1"/>
</dbReference>
<dbReference type="Gene3D" id="1.10.1200.120">
    <property type="entry name" value="Large-conductance mechanosensitive channel, MscL, domain 1"/>
    <property type="match status" value="1"/>
</dbReference>
<evidence type="ECO:0000256" key="8">
    <source>
        <dbReference type="ARBA" id="ARBA00023303"/>
    </source>
</evidence>
<evidence type="ECO:0000256" key="5">
    <source>
        <dbReference type="ARBA" id="ARBA00022989"/>
    </source>
</evidence>
<comment type="subunit">
    <text evidence="9">Homopentamer.</text>
</comment>
<dbReference type="InterPro" id="IPR037673">
    <property type="entry name" value="MSC/AndL"/>
</dbReference>
<comment type="similarity">
    <text evidence="9">Belongs to the MscL family.</text>
</comment>
<dbReference type="PRINTS" id="PR01264">
    <property type="entry name" value="MECHCHANNEL"/>
</dbReference>
<sequence>MKKMVAEFKEFIMHGSVIDLAVGVVIGSAFTAIVTKVVEGLITPLVALVVSLFTNGKNLEDSLSVLTVKVNGVAFDFGSVVSAIITFIITGFVLFLVVKGINKAQSFRKTEEVEEEEEITAEDYLAEIRDLLRLQSGLPIETESVEDTEESK</sequence>
<evidence type="ECO:0000256" key="7">
    <source>
        <dbReference type="ARBA" id="ARBA00023136"/>
    </source>
</evidence>
<dbReference type="InterPro" id="IPR036019">
    <property type="entry name" value="MscL_channel"/>
</dbReference>
<evidence type="ECO:0000256" key="6">
    <source>
        <dbReference type="ARBA" id="ARBA00023065"/>
    </source>
</evidence>
<keyword evidence="5 9" id="KW-1133">Transmembrane helix</keyword>
<evidence type="ECO:0000313" key="11">
    <source>
        <dbReference type="Proteomes" id="UP000782705"/>
    </source>
</evidence>
<keyword evidence="6 9" id="KW-0406">Ion transport</keyword>
<keyword evidence="4 9" id="KW-0812">Transmembrane</keyword>